<gene>
    <name evidence="3" type="ORF">GCM10009535_19440</name>
</gene>
<dbReference type="Pfam" id="PF03771">
    <property type="entry name" value="SPDY"/>
    <property type="match status" value="2"/>
</dbReference>
<evidence type="ECO:0000256" key="1">
    <source>
        <dbReference type="SAM" id="MobiDB-lite"/>
    </source>
</evidence>
<sequence>MRHVPVSGQQLEEFARRHAWRIPFDTSPRHLAGPGDARHVTHGLAAAGWKRTSDPLSPEIVLSSPDHRYRLDFVPESGTFAWWRLWAGSTDTEPGWTATFGELVPAEVLAGFTDALVAPAPTEHSSPLDVVDAAGWLLDARGAASSPDAACRLERRSDSLPSWQVEVHDPDRGRHGPRLWHASFDDRTPGHLVNAFLTALVAPAPLQRGMGDRTAHHSAVQTPSPLRPEQIVEAHTDRLNSIRAKVRAARRQNSKPSTSPAAPAAARPVARL</sequence>
<feature type="domain" description="DUF317" evidence="2">
    <location>
        <begin position="146"/>
        <end position="205"/>
    </location>
</feature>
<keyword evidence="4" id="KW-1185">Reference proteome</keyword>
<dbReference type="EMBL" id="BAAAGU010000015">
    <property type="protein sequence ID" value="GAA0642217.1"/>
    <property type="molecule type" value="Genomic_DNA"/>
</dbReference>
<accession>A0ABN1HER3</accession>
<evidence type="ECO:0000259" key="2">
    <source>
        <dbReference type="Pfam" id="PF03771"/>
    </source>
</evidence>
<reference evidence="3 4" key="1">
    <citation type="journal article" date="2019" name="Int. J. Syst. Evol. Microbiol.">
        <title>The Global Catalogue of Microorganisms (GCM) 10K type strain sequencing project: providing services to taxonomists for standard genome sequencing and annotation.</title>
        <authorList>
            <consortium name="The Broad Institute Genomics Platform"/>
            <consortium name="The Broad Institute Genome Sequencing Center for Infectious Disease"/>
            <person name="Wu L."/>
            <person name="Ma J."/>
        </authorList>
    </citation>
    <scope>NUCLEOTIDE SEQUENCE [LARGE SCALE GENOMIC DNA]</scope>
    <source>
        <strain evidence="3 4">JCM 10367</strain>
    </source>
</reference>
<dbReference type="InterPro" id="IPR005523">
    <property type="entry name" value="DUF317_SPDY"/>
</dbReference>
<feature type="compositionally biased region" description="Low complexity" evidence="1">
    <location>
        <begin position="260"/>
        <end position="272"/>
    </location>
</feature>
<dbReference type="Proteomes" id="UP001500724">
    <property type="component" value="Unassembled WGS sequence"/>
</dbReference>
<evidence type="ECO:0000313" key="3">
    <source>
        <dbReference type="EMBL" id="GAA0642217.1"/>
    </source>
</evidence>
<protein>
    <submittedName>
        <fullName evidence="3">DUF317 domain-containing protein</fullName>
    </submittedName>
</protein>
<comment type="caution">
    <text evidence="3">The sequence shown here is derived from an EMBL/GenBank/DDBJ whole genome shotgun (WGS) entry which is preliminary data.</text>
</comment>
<feature type="domain" description="DUF317" evidence="2">
    <location>
        <begin position="64"/>
        <end position="121"/>
    </location>
</feature>
<feature type="region of interest" description="Disordered" evidence="1">
    <location>
        <begin position="210"/>
        <end position="229"/>
    </location>
</feature>
<proteinExistence type="predicted"/>
<feature type="region of interest" description="Disordered" evidence="1">
    <location>
        <begin position="247"/>
        <end position="272"/>
    </location>
</feature>
<organism evidence="3 4">
    <name type="scientific">Streptomyces thermocarboxydovorans</name>
    <dbReference type="NCBI Taxonomy" id="59298"/>
    <lineage>
        <taxon>Bacteria</taxon>
        <taxon>Bacillati</taxon>
        <taxon>Actinomycetota</taxon>
        <taxon>Actinomycetes</taxon>
        <taxon>Kitasatosporales</taxon>
        <taxon>Streptomycetaceae</taxon>
        <taxon>Streptomyces</taxon>
    </lineage>
</organism>
<evidence type="ECO:0000313" key="4">
    <source>
        <dbReference type="Proteomes" id="UP001500724"/>
    </source>
</evidence>
<name>A0ABN1HER3_9ACTN</name>